<keyword evidence="1" id="KW-0812">Transmembrane</keyword>
<feature type="transmembrane region" description="Helical" evidence="1">
    <location>
        <begin position="60"/>
        <end position="79"/>
    </location>
</feature>
<keyword evidence="1" id="KW-0472">Membrane</keyword>
<keyword evidence="3" id="KW-1185">Reference proteome</keyword>
<accession>A0A972G1C2</accession>
<dbReference type="AlphaFoldDB" id="A0A972G1C2"/>
<sequence length="97" mass="11341">MSMFLGKQNFKYSKFERIGYAVVAFLLLALLNYIFIDEISRFANEFLSVFLQPKEKDLSYGYFFSLMVCCLASLLSYHYPRFIHATLLIFPLVVISN</sequence>
<name>A0A972G1C2_9GAMM</name>
<gene>
    <name evidence="2" type="ORF">HC757_15160</name>
</gene>
<comment type="caution">
    <text evidence="2">The sequence shown here is derived from an EMBL/GenBank/DDBJ whole genome shotgun (WGS) entry which is preliminary data.</text>
</comment>
<proteinExistence type="predicted"/>
<reference evidence="2" key="1">
    <citation type="submission" date="2020-04" db="EMBL/GenBank/DDBJ databases">
        <title>Description of Shewanella salipaludis sp. nov., isolated from a salt marsh.</title>
        <authorList>
            <person name="Park S."/>
            <person name="Yoon J.-H."/>
        </authorList>
    </citation>
    <scope>NUCLEOTIDE SEQUENCE</scope>
    <source>
        <strain evidence="2">SHSM-M6</strain>
    </source>
</reference>
<protein>
    <submittedName>
        <fullName evidence="2">Uncharacterized protein</fullName>
    </submittedName>
</protein>
<dbReference type="RefSeq" id="WP_169565217.1">
    <property type="nucleotide sequence ID" value="NZ_JAAXYH010000012.1"/>
</dbReference>
<dbReference type="EMBL" id="JAAXYH010000012">
    <property type="protein sequence ID" value="NMH66497.1"/>
    <property type="molecule type" value="Genomic_DNA"/>
</dbReference>
<evidence type="ECO:0000313" key="2">
    <source>
        <dbReference type="EMBL" id="NMH66497.1"/>
    </source>
</evidence>
<dbReference type="Proteomes" id="UP000737113">
    <property type="component" value="Unassembled WGS sequence"/>
</dbReference>
<evidence type="ECO:0000313" key="3">
    <source>
        <dbReference type="Proteomes" id="UP000737113"/>
    </source>
</evidence>
<keyword evidence="1" id="KW-1133">Transmembrane helix</keyword>
<evidence type="ECO:0000256" key="1">
    <source>
        <dbReference type="SAM" id="Phobius"/>
    </source>
</evidence>
<organism evidence="2 3">
    <name type="scientific">Shewanella salipaludis</name>
    <dbReference type="NCBI Taxonomy" id="2723052"/>
    <lineage>
        <taxon>Bacteria</taxon>
        <taxon>Pseudomonadati</taxon>
        <taxon>Pseudomonadota</taxon>
        <taxon>Gammaproteobacteria</taxon>
        <taxon>Alteromonadales</taxon>
        <taxon>Shewanellaceae</taxon>
        <taxon>Shewanella</taxon>
    </lineage>
</organism>